<keyword evidence="2" id="KW-0472">Membrane</keyword>
<accession>A0A1Y6LDQ1</accession>
<feature type="region of interest" description="Disordered" evidence="1">
    <location>
        <begin position="1"/>
        <end position="138"/>
    </location>
</feature>
<evidence type="ECO:0000256" key="2">
    <source>
        <dbReference type="SAM" id="Phobius"/>
    </source>
</evidence>
<sequence length="902" mass="99164">MPELSPLEAWLKDVEAAGPAPQTAGPTSSQAREGARRGSAETVKSTATASRDSVSRARNDTIQESQIPLPDSTSASSAQANNSTATASVDSLRQLERSEPTAASRIPLPDSQSASATPVSHGDASSQARVGASRSDQDTRLSYATVSVDSLLDLQNATAIAASQIALPPSRSVSAASAEVDNINRPSTAQQDSLSQLQDAVSPVELRLPLPESIASGAAKTEPMIADWVAQPVNYWESIHPLLDCLPHLRMFSKKSARHKNKGMVTCVDYLHGHDSPRVHDAVKPGKEFLDALRTMKHVTDPDVMTRFILVEDLSAEVINRVGSILEVDPELFAEHLHRSGYGTMDYAEPLPNNWMPKSCVSLKWYRPVRQHPKISSLVSVPSTLLNPQEIERKSSHVRKMAPGSIVWSDNAYDRNGRANFGGRHHQAVISTNVFRRSWTLSTRSGLQRDMPAISDEGDSSHSDSAEPEVSWERDAIPTAWEEKVSFFRCHHGTVPTIILLLDPLPAITDSRSGLHPIPTSGHRGSSRQYECDEIQMTMAVPILPRLRLDFPLNKMKATPKDIASLKRATHSLVSTTTAIRRDIESTVPECYSFRADPILALLRVVRLDSKAFFNSLEWALDEISQDSLDDYLMSRRVDGWRALMAEFEIEVPAIGRSLREFIDFVFLDDPLPKDVQIILNDVNADILRIKSRLDEAYTALRADMQFSESRRSIAEARSVTKLTELAFIFIPLSFTASLFSMSIHELQNGVPLWTFIVTSLGIALFAYAVRLVLTSKFIAESSRGALERFWALSGVQRGEKAPFLTIMLFTLREIWHRGGRKVFGSISLFVLCAAFVIVPIALAWESTNLDVGFNAAISLFLVLSGLVLAFGLFFGSGVGTSHMASWGRASDTSDDESGEVV</sequence>
<dbReference type="Proteomes" id="UP000215453">
    <property type="component" value="Chromosome 3"/>
</dbReference>
<feature type="transmembrane region" description="Helical" evidence="2">
    <location>
        <begin position="751"/>
        <end position="774"/>
    </location>
</feature>
<dbReference type="AlphaFoldDB" id="A0A1Y6LDQ1"/>
<feature type="compositionally biased region" description="Polar residues" evidence="1">
    <location>
        <begin position="42"/>
        <end position="52"/>
    </location>
</feature>
<feature type="compositionally biased region" description="Low complexity" evidence="1">
    <location>
        <begin position="16"/>
        <end position="27"/>
    </location>
</feature>
<dbReference type="EMBL" id="LT882678">
    <property type="protein sequence ID" value="SMY22637.1"/>
    <property type="molecule type" value="Genomic_DNA"/>
</dbReference>
<feature type="compositionally biased region" description="Basic and acidic residues" evidence="1">
    <location>
        <begin position="459"/>
        <end position="472"/>
    </location>
</feature>
<keyword evidence="2" id="KW-1133">Transmembrane helix</keyword>
<protein>
    <submittedName>
        <fullName evidence="3">Uncharacterized protein</fullName>
    </submittedName>
</protein>
<keyword evidence="2" id="KW-0812">Transmembrane</keyword>
<feature type="compositionally biased region" description="Polar residues" evidence="1">
    <location>
        <begin position="110"/>
        <end position="128"/>
    </location>
</feature>
<proteinExistence type="predicted"/>
<name>A0A1Y6LDQ1_ZYMTR</name>
<feature type="region of interest" description="Disordered" evidence="1">
    <location>
        <begin position="448"/>
        <end position="472"/>
    </location>
</feature>
<dbReference type="Gene3D" id="1.20.58.340">
    <property type="entry name" value="Magnesium transport protein CorA, transmembrane region"/>
    <property type="match status" value="1"/>
</dbReference>
<gene>
    <name evidence="3" type="ORF">ZT1A5_G4077</name>
</gene>
<evidence type="ECO:0000256" key="1">
    <source>
        <dbReference type="SAM" id="MobiDB-lite"/>
    </source>
</evidence>
<feature type="compositionally biased region" description="Low complexity" evidence="1">
    <location>
        <begin position="72"/>
        <end position="88"/>
    </location>
</feature>
<feature type="transmembrane region" description="Helical" evidence="2">
    <location>
        <begin position="857"/>
        <end position="879"/>
    </location>
</feature>
<evidence type="ECO:0000313" key="3">
    <source>
        <dbReference type="EMBL" id="SMY22637.1"/>
    </source>
</evidence>
<evidence type="ECO:0000313" key="4">
    <source>
        <dbReference type="Proteomes" id="UP000215453"/>
    </source>
</evidence>
<organism evidence="3 4">
    <name type="scientific">Zymoseptoria tritici ST99CH_1A5</name>
    <dbReference type="NCBI Taxonomy" id="1276529"/>
    <lineage>
        <taxon>Eukaryota</taxon>
        <taxon>Fungi</taxon>
        <taxon>Dikarya</taxon>
        <taxon>Ascomycota</taxon>
        <taxon>Pezizomycotina</taxon>
        <taxon>Dothideomycetes</taxon>
        <taxon>Dothideomycetidae</taxon>
        <taxon>Mycosphaerellales</taxon>
        <taxon>Mycosphaerellaceae</taxon>
        <taxon>Zymoseptoria</taxon>
    </lineage>
</organism>
<feature type="transmembrane region" description="Helical" evidence="2">
    <location>
        <begin position="823"/>
        <end position="845"/>
    </location>
</feature>
<reference evidence="3 4" key="1">
    <citation type="submission" date="2016-10" db="EMBL/GenBank/DDBJ databases">
        <authorList>
            <person name="Varghese N."/>
        </authorList>
    </citation>
    <scope>NUCLEOTIDE SEQUENCE [LARGE SCALE GENOMIC DNA]</scope>
</reference>